<evidence type="ECO:0000259" key="1">
    <source>
        <dbReference type="Pfam" id="PF22783"/>
    </source>
</evidence>
<gene>
    <name evidence="2" type="ORF">N7U68_19720</name>
</gene>
<feature type="domain" description="Biofilm-associated protein BapA-like prefix-like" evidence="1">
    <location>
        <begin position="18"/>
        <end position="95"/>
    </location>
</feature>
<dbReference type="Pfam" id="PF22783">
    <property type="entry name" value="BapA_N"/>
    <property type="match status" value="1"/>
</dbReference>
<accession>A0ABY6DAU2</accession>
<protein>
    <recommendedName>
        <fullName evidence="1">Biofilm-associated protein BapA-like prefix-like domain-containing protein</fullName>
    </recommendedName>
</protein>
<dbReference type="RefSeq" id="WP_263047926.1">
    <property type="nucleotide sequence ID" value="NZ_CP106738.1"/>
</dbReference>
<name>A0ABY6DAU2_9RHOB</name>
<reference evidence="2" key="1">
    <citation type="submission" date="2022-10" db="EMBL/GenBank/DDBJ databases">
        <title>Roseovarius pelagicus sp. nov., isolated from Arctic seawater.</title>
        <authorList>
            <person name="Hong Y.W."/>
            <person name="Hwang C.Y."/>
        </authorList>
    </citation>
    <scope>NUCLEOTIDE SEQUENCE</scope>
    <source>
        <strain evidence="2">HL-MP18</strain>
    </source>
</reference>
<evidence type="ECO:0000313" key="3">
    <source>
        <dbReference type="Proteomes" id="UP001064087"/>
    </source>
</evidence>
<dbReference type="Proteomes" id="UP001064087">
    <property type="component" value="Chromosome"/>
</dbReference>
<dbReference type="InterPro" id="IPR048051">
    <property type="entry name" value="BapA-like_prefix-like"/>
</dbReference>
<organism evidence="2 3">
    <name type="scientific">Roseovarius pelagicus</name>
    <dbReference type="NCBI Taxonomy" id="2980108"/>
    <lineage>
        <taxon>Bacteria</taxon>
        <taxon>Pseudomonadati</taxon>
        <taxon>Pseudomonadota</taxon>
        <taxon>Alphaproteobacteria</taxon>
        <taxon>Rhodobacterales</taxon>
        <taxon>Roseobacteraceae</taxon>
        <taxon>Roseovarius</taxon>
    </lineage>
</organism>
<dbReference type="EMBL" id="CP106738">
    <property type="protein sequence ID" value="UXX83261.1"/>
    <property type="molecule type" value="Genomic_DNA"/>
</dbReference>
<sequence>MSAINFVVRTRTGDSRHGNVTMDGENALLDVTQAHEVSLNMRQSDIRGYQRFGEDLEITLADGRILVLKNYFSDAGGESRLFISADGYLNEVALSEDADGTLYAQYSPAAEWGKWSPSDDLIFLGSSEVASVEI</sequence>
<evidence type="ECO:0000313" key="2">
    <source>
        <dbReference type="EMBL" id="UXX83261.1"/>
    </source>
</evidence>
<proteinExistence type="predicted"/>
<keyword evidence="3" id="KW-1185">Reference proteome</keyword>